<comment type="caution">
    <text evidence="1">The sequence shown here is derived from an EMBL/GenBank/DDBJ whole genome shotgun (WGS) entry which is preliminary data.</text>
</comment>
<name>A0A0F9Q2J8_9ZZZZ</name>
<dbReference type="AlphaFoldDB" id="A0A0F9Q2J8"/>
<protein>
    <submittedName>
        <fullName evidence="1">Uncharacterized protein</fullName>
    </submittedName>
</protein>
<evidence type="ECO:0000313" key="1">
    <source>
        <dbReference type="EMBL" id="KKN31207.1"/>
    </source>
</evidence>
<proteinExistence type="predicted"/>
<dbReference type="EMBL" id="LAZR01002349">
    <property type="protein sequence ID" value="KKN31207.1"/>
    <property type="molecule type" value="Genomic_DNA"/>
</dbReference>
<accession>A0A0F9Q2J8</accession>
<sequence>MASKKLSHADVQRHLAQWLRVPNSNARPPVVAEELAIEGSWGDHGRIDVLLFRALNGYKQIVLEAYEVKATRADFLSDIRSAKWRRYLPRLTRFNFAAPIGVVKESDLPPEAGLIEMGLRKDGRYYWHRVRRAPSLAKLDGEVNSAGYVFTHEPPTIDTLARILYKVNSQRREQGWADAIRSGTRSIYPQRG</sequence>
<organism evidence="1">
    <name type="scientific">marine sediment metagenome</name>
    <dbReference type="NCBI Taxonomy" id="412755"/>
    <lineage>
        <taxon>unclassified sequences</taxon>
        <taxon>metagenomes</taxon>
        <taxon>ecological metagenomes</taxon>
    </lineage>
</organism>
<gene>
    <name evidence="1" type="ORF">LCGC14_0826300</name>
</gene>
<reference evidence="1" key="1">
    <citation type="journal article" date="2015" name="Nature">
        <title>Complex archaea that bridge the gap between prokaryotes and eukaryotes.</title>
        <authorList>
            <person name="Spang A."/>
            <person name="Saw J.H."/>
            <person name="Jorgensen S.L."/>
            <person name="Zaremba-Niedzwiedzka K."/>
            <person name="Martijn J."/>
            <person name="Lind A.E."/>
            <person name="van Eijk R."/>
            <person name="Schleper C."/>
            <person name="Guy L."/>
            <person name="Ettema T.J."/>
        </authorList>
    </citation>
    <scope>NUCLEOTIDE SEQUENCE</scope>
</reference>